<keyword evidence="3" id="KW-0285">Flavoprotein</keyword>
<dbReference type="GO" id="GO:0022900">
    <property type="term" value="P:electron transport chain"/>
    <property type="evidence" value="ECO:0007669"/>
    <property type="project" value="InterPro"/>
</dbReference>
<evidence type="ECO:0000256" key="5">
    <source>
        <dbReference type="ARBA" id="ARBA00022982"/>
    </source>
</evidence>
<dbReference type="Gene3D" id="3.90.1010.20">
    <property type="match status" value="1"/>
</dbReference>
<keyword evidence="1" id="KW-0813">Transport</keyword>
<dbReference type="SMART" id="SM00900">
    <property type="entry name" value="FMN_bind"/>
    <property type="match status" value="2"/>
</dbReference>
<dbReference type="RefSeq" id="WP_089863254.1">
    <property type="nucleotide sequence ID" value="NZ_FNGL01000001.1"/>
</dbReference>
<evidence type="ECO:0000256" key="4">
    <source>
        <dbReference type="ARBA" id="ARBA00022643"/>
    </source>
</evidence>
<dbReference type="STRING" id="1494.SAMN05216497_101329"/>
<accession>A0A239ZFR5</accession>
<dbReference type="PANTHER" id="PTHR36118">
    <property type="entry name" value="ION-TRANSLOCATING OXIDOREDUCTASE COMPLEX SUBUNIT G"/>
    <property type="match status" value="1"/>
</dbReference>
<evidence type="ECO:0000313" key="9">
    <source>
        <dbReference type="Proteomes" id="UP000198811"/>
    </source>
</evidence>
<dbReference type="Proteomes" id="UP000198811">
    <property type="component" value="Unassembled WGS sequence"/>
</dbReference>
<keyword evidence="9" id="KW-1185">Reference proteome</keyword>
<dbReference type="PANTHER" id="PTHR36118:SF1">
    <property type="entry name" value="ION-TRANSLOCATING OXIDOREDUCTASE COMPLEX SUBUNIT G"/>
    <property type="match status" value="1"/>
</dbReference>
<proteinExistence type="predicted"/>
<keyword evidence="5" id="KW-0249">Electron transport</keyword>
<feature type="domain" description="FMN-binding" evidence="6">
    <location>
        <begin position="92"/>
        <end position="181"/>
    </location>
</feature>
<dbReference type="GeneID" id="70576513"/>
<evidence type="ECO:0000313" key="10">
    <source>
        <dbReference type="Proteomes" id="UP000250223"/>
    </source>
</evidence>
<name>A0A239ZFR5_CLOCO</name>
<dbReference type="Proteomes" id="UP000250223">
    <property type="component" value="Unassembled WGS sequence"/>
</dbReference>
<feature type="domain" description="FMN-binding" evidence="6">
    <location>
        <begin position="244"/>
        <end position="333"/>
    </location>
</feature>
<dbReference type="OrthoDB" id="9794010at2"/>
<protein>
    <submittedName>
        <fullName evidence="8">Electron transport complex protein (RnfG/NqrC)</fullName>
    </submittedName>
    <submittedName>
        <fullName evidence="7">Electron transport complex protein RnfG</fullName>
    </submittedName>
</protein>
<dbReference type="Pfam" id="PF04205">
    <property type="entry name" value="FMN_bind"/>
    <property type="match status" value="2"/>
</dbReference>
<evidence type="ECO:0000259" key="6">
    <source>
        <dbReference type="SMART" id="SM00900"/>
    </source>
</evidence>
<dbReference type="GO" id="GO:0010181">
    <property type="term" value="F:FMN binding"/>
    <property type="evidence" value="ECO:0007669"/>
    <property type="project" value="InterPro"/>
</dbReference>
<dbReference type="GO" id="GO:0009055">
    <property type="term" value="F:electron transfer activity"/>
    <property type="evidence" value="ECO:0007669"/>
    <property type="project" value="InterPro"/>
</dbReference>
<dbReference type="InterPro" id="IPR007329">
    <property type="entry name" value="FMN-bd"/>
</dbReference>
<reference evidence="7 9" key="1">
    <citation type="submission" date="2016-10" db="EMBL/GenBank/DDBJ databases">
        <authorList>
            <person name="Varghese N."/>
            <person name="Submissions S."/>
        </authorList>
    </citation>
    <scope>NUCLEOTIDE SEQUENCE [LARGE SCALE GENOMIC DNA]</scope>
    <source>
        <strain evidence="7 9">NLAE-zl-C224</strain>
    </source>
</reference>
<reference evidence="8 10" key="2">
    <citation type="submission" date="2018-06" db="EMBL/GenBank/DDBJ databases">
        <authorList>
            <consortium name="Pathogen Informatics"/>
            <person name="Doyle S."/>
        </authorList>
    </citation>
    <scope>NUCLEOTIDE SEQUENCE [LARGE SCALE GENOMIC DNA]</scope>
    <source>
        <strain evidence="8 10">NCTC13028</strain>
    </source>
</reference>
<gene>
    <name evidence="8" type="ORF">NCTC13028_02407</name>
    <name evidence="7" type="ORF">SAMN05216497_101329</name>
</gene>
<sequence length="339" mass="36374">MKNSLKGIITLCLIAAVCGGILGLTYDATKDTIAAIEKKESLQLDVILPGLNADEPKEMNVKLEENGPISSAYEVYSKGELVGHAIISNAQGMGPLKMTVGITKDGKIGGLKIVSHAETPGIGDIVEKESFMGRYKGKPIEQELKIVKTTPSADNEVEAVTGATITSTGVTKAVNEAIKFYKENVLGEEVKEEEEKPLEAKDIIPEADSMKDVEVELTENVKEVKGIYKGEELLGYAITGLGAGMNEIQTMVGISNDGKIVFVKVVADSETEGIGDVIHEEDFTKKFLNKSVEERLEVVKNPPVKDNEVEAVTGATVSTEGVTGGVNNAIKFYNEKLKK</sequence>
<dbReference type="AlphaFoldDB" id="A0A239ZFR5"/>
<dbReference type="InterPro" id="IPR010209">
    <property type="entry name" value="Ion_transpt_RnfG/RsxG"/>
</dbReference>
<dbReference type="EMBL" id="FNGL01000001">
    <property type="protein sequence ID" value="SDK86676.1"/>
    <property type="molecule type" value="Genomic_DNA"/>
</dbReference>
<keyword evidence="4" id="KW-0288">FMN</keyword>
<evidence type="ECO:0000256" key="3">
    <source>
        <dbReference type="ARBA" id="ARBA00022630"/>
    </source>
</evidence>
<dbReference type="NCBIfam" id="TIGR01947">
    <property type="entry name" value="rnfG"/>
    <property type="match status" value="1"/>
</dbReference>
<evidence type="ECO:0000313" key="8">
    <source>
        <dbReference type="EMBL" id="SQB36174.1"/>
    </source>
</evidence>
<dbReference type="GO" id="GO:0005886">
    <property type="term" value="C:plasma membrane"/>
    <property type="evidence" value="ECO:0007669"/>
    <property type="project" value="InterPro"/>
</dbReference>
<dbReference type="EMBL" id="UAWC01000026">
    <property type="protein sequence ID" value="SQB36174.1"/>
    <property type="molecule type" value="Genomic_DNA"/>
</dbReference>
<evidence type="ECO:0000256" key="2">
    <source>
        <dbReference type="ARBA" id="ARBA00022553"/>
    </source>
</evidence>
<evidence type="ECO:0000313" key="7">
    <source>
        <dbReference type="EMBL" id="SDK86676.1"/>
    </source>
</evidence>
<keyword evidence="2" id="KW-0597">Phosphoprotein</keyword>
<organism evidence="8 10">
    <name type="scientific">Clostridium cochlearium</name>
    <dbReference type="NCBI Taxonomy" id="1494"/>
    <lineage>
        <taxon>Bacteria</taxon>
        <taxon>Bacillati</taxon>
        <taxon>Bacillota</taxon>
        <taxon>Clostridia</taxon>
        <taxon>Eubacteriales</taxon>
        <taxon>Clostridiaceae</taxon>
        <taxon>Clostridium</taxon>
    </lineage>
</organism>
<evidence type="ECO:0000256" key="1">
    <source>
        <dbReference type="ARBA" id="ARBA00022448"/>
    </source>
</evidence>